<keyword evidence="3" id="KW-1185">Reference proteome</keyword>
<accession>A0AAD5SBN9</accession>
<dbReference type="PANTHER" id="PTHR30383">
    <property type="entry name" value="THIOESTERASE 1/PROTEASE 1/LYSOPHOSPHOLIPASE L1"/>
    <property type="match status" value="1"/>
</dbReference>
<protein>
    <recommendedName>
        <fullName evidence="1">SGNH hydrolase-type esterase domain-containing protein</fullName>
    </recommendedName>
</protein>
<dbReference type="SUPFAM" id="SSF52266">
    <property type="entry name" value="SGNH hydrolase"/>
    <property type="match status" value="1"/>
</dbReference>
<dbReference type="Proteomes" id="UP001212841">
    <property type="component" value="Unassembled WGS sequence"/>
</dbReference>
<dbReference type="InterPro" id="IPR036514">
    <property type="entry name" value="SGNH_hydro_sf"/>
</dbReference>
<reference evidence="2" key="1">
    <citation type="submission" date="2020-05" db="EMBL/GenBank/DDBJ databases">
        <title>Phylogenomic resolution of chytrid fungi.</title>
        <authorList>
            <person name="Stajich J.E."/>
            <person name="Amses K."/>
            <person name="Simmons R."/>
            <person name="Seto K."/>
            <person name="Myers J."/>
            <person name="Bonds A."/>
            <person name="Quandt C.A."/>
            <person name="Barry K."/>
            <person name="Liu P."/>
            <person name="Grigoriev I."/>
            <person name="Longcore J.E."/>
            <person name="James T.Y."/>
        </authorList>
    </citation>
    <scope>NUCLEOTIDE SEQUENCE</scope>
    <source>
        <strain evidence="2">JEL0318</strain>
    </source>
</reference>
<evidence type="ECO:0000313" key="2">
    <source>
        <dbReference type="EMBL" id="KAJ3051565.1"/>
    </source>
</evidence>
<evidence type="ECO:0000259" key="1">
    <source>
        <dbReference type="Pfam" id="PF13472"/>
    </source>
</evidence>
<dbReference type="GO" id="GO:0004622">
    <property type="term" value="F:phosphatidylcholine lysophospholipase activity"/>
    <property type="evidence" value="ECO:0007669"/>
    <property type="project" value="TreeGrafter"/>
</dbReference>
<dbReference type="PANTHER" id="PTHR30383:SF19">
    <property type="entry name" value="FIBRONECTIN TYPE-III DOMAIN-CONTAINING PROTEIN"/>
    <property type="match status" value="1"/>
</dbReference>
<gene>
    <name evidence="2" type="ORF">HK097_007426</name>
</gene>
<dbReference type="InterPro" id="IPR051532">
    <property type="entry name" value="Ester_Hydrolysis_Enzymes"/>
</dbReference>
<dbReference type="Pfam" id="PF13472">
    <property type="entry name" value="Lipase_GDSL_2"/>
    <property type="match status" value="1"/>
</dbReference>
<dbReference type="CDD" id="cd00229">
    <property type="entry name" value="SGNH_hydrolase"/>
    <property type="match status" value="1"/>
</dbReference>
<feature type="domain" description="SGNH hydrolase-type esterase" evidence="1">
    <location>
        <begin position="12"/>
        <end position="114"/>
    </location>
</feature>
<sequence length="123" mass="13602">MASPHKPIHILCLGNSLTEGYTCYGTQFHPYTTTLHHHLTTTLPNPITVLNDGLSGDEILGPNMKPRLLHSLSAAKYSNIQFDWIIILAGRNDLPNPGNTVSDVYAGLKELIKLGKSRQRVQE</sequence>
<organism evidence="2 3">
    <name type="scientific">Rhizophlyctis rosea</name>
    <dbReference type="NCBI Taxonomy" id="64517"/>
    <lineage>
        <taxon>Eukaryota</taxon>
        <taxon>Fungi</taxon>
        <taxon>Fungi incertae sedis</taxon>
        <taxon>Chytridiomycota</taxon>
        <taxon>Chytridiomycota incertae sedis</taxon>
        <taxon>Chytridiomycetes</taxon>
        <taxon>Rhizophlyctidales</taxon>
        <taxon>Rhizophlyctidaceae</taxon>
        <taxon>Rhizophlyctis</taxon>
    </lineage>
</organism>
<dbReference type="Gene3D" id="3.40.50.1110">
    <property type="entry name" value="SGNH hydrolase"/>
    <property type="match status" value="1"/>
</dbReference>
<dbReference type="EMBL" id="JADGJD010000381">
    <property type="protein sequence ID" value="KAJ3051565.1"/>
    <property type="molecule type" value="Genomic_DNA"/>
</dbReference>
<dbReference type="InterPro" id="IPR013830">
    <property type="entry name" value="SGNH_hydro"/>
</dbReference>
<evidence type="ECO:0000313" key="3">
    <source>
        <dbReference type="Proteomes" id="UP001212841"/>
    </source>
</evidence>
<name>A0AAD5SBN9_9FUNG</name>
<proteinExistence type="predicted"/>
<dbReference type="AlphaFoldDB" id="A0AAD5SBN9"/>
<comment type="caution">
    <text evidence="2">The sequence shown here is derived from an EMBL/GenBank/DDBJ whole genome shotgun (WGS) entry which is preliminary data.</text>
</comment>